<protein>
    <submittedName>
        <fullName evidence="2">Uncharacterized protein</fullName>
    </submittedName>
</protein>
<proteinExistence type="predicted"/>
<evidence type="ECO:0000313" key="3">
    <source>
        <dbReference type="Proteomes" id="UP000308652"/>
    </source>
</evidence>
<reference evidence="2 3" key="1">
    <citation type="journal article" date="2019" name="Nat. Ecol. Evol.">
        <title>Megaphylogeny resolves global patterns of mushroom evolution.</title>
        <authorList>
            <person name="Varga T."/>
            <person name="Krizsan K."/>
            <person name="Foldi C."/>
            <person name="Dima B."/>
            <person name="Sanchez-Garcia M."/>
            <person name="Sanchez-Ramirez S."/>
            <person name="Szollosi G.J."/>
            <person name="Szarkandi J.G."/>
            <person name="Papp V."/>
            <person name="Albert L."/>
            <person name="Andreopoulos W."/>
            <person name="Angelini C."/>
            <person name="Antonin V."/>
            <person name="Barry K.W."/>
            <person name="Bougher N.L."/>
            <person name="Buchanan P."/>
            <person name="Buyck B."/>
            <person name="Bense V."/>
            <person name="Catcheside P."/>
            <person name="Chovatia M."/>
            <person name="Cooper J."/>
            <person name="Damon W."/>
            <person name="Desjardin D."/>
            <person name="Finy P."/>
            <person name="Geml J."/>
            <person name="Haridas S."/>
            <person name="Hughes K."/>
            <person name="Justo A."/>
            <person name="Karasinski D."/>
            <person name="Kautmanova I."/>
            <person name="Kiss B."/>
            <person name="Kocsube S."/>
            <person name="Kotiranta H."/>
            <person name="LaButti K.M."/>
            <person name="Lechner B.E."/>
            <person name="Liimatainen K."/>
            <person name="Lipzen A."/>
            <person name="Lukacs Z."/>
            <person name="Mihaltcheva S."/>
            <person name="Morgado L.N."/>
            <person name="Niskanen T."/>
            <person name="Noordeloos M.E."/>
            <person name="Ohm R.A."/>
            <person name="Ortiz-Santana B."/>
            <person name="Ovrebo C."/>
            <person name="Racz N."/>
            <person name="Riley R."/>
            <person name="Savchenko A."/>
            <person name="Shiryaev A."/>
            <person name="Soop K."/>
            <person name="Spirin V."/>
            <person name="Szebenyi C."/>
            <person name="Tomsovsky M."/>
            <person name="Tulloss R.E."/>
            <person name="Uehling J."/>
            <person name="Grigoriev I.V."/>
            <person name="Vagvolgyi C."/>
            <person name="Papp T."/>
            <person name="Martin F.M."/>
            <person name="Miettinen O."/>
            <person name="Hibbett D.S."/>
            <person name="Nagy L.G."/>
        </authorList>
    </citation>
    <scope>NUCLEOTIDE SEQUENCE [LARGE SCALE GENOMIC DNA]</scope>
    <source>
        <strain evidence="2 3">CBS 166.37</strain>
    </source>
</reference>
<sequence>MENPHSFPSIDTLINIASFLSANRNEISTHTERQSRHGPPLPPPPACQPRDRAGSPRRHEHSNPYPDCLTSSMGYDDYGYLNTTNRTSIILTNTNMAITTRSATLPIHIRNIIITTSLTIRIHKAYNPTTALTNPPQAARWDTAHSRIMLYNLCLRSPSEGPYYHADSGGCGRGDDE</sequence>
<organism evidence="2 3">
    <name type="scientific">Crucibulum laeve</name>
    <dbReference type="NCBI Taxonomy" id="68775"/>
    <lineage>
        <taxon>Eukaryota</taxon>
        <taxon>Fungi</taxon>
        <taxon>Dikarya</taxon>
        <taxon>Basidiomycota</taxon>
        <taxon>Agaricomycotina</taxon>
        <taxon>Agaricomycetes</taxon>
        <taxon>Agaricomycetidae</taxon>
        <taxon>Agaricales</taxon>
        <taxon>Agaricineae</taxon>
        <taxon>Nidulariaceae</taxon>
        <taxon>Crucibulum</taxon>
    </lineage>
</organism>
<name>A0A5C3LFI1_9AGAR</name>
<dbReference type="AlphaFoldDB" id="A0A5C3LFI1"/>
<evidence type="ECO:0000313" key="2">
    <source>
        <dbReference type="EMBL" id="TFK31510.1"/>
    </source>
</evidence>
<keyword evidence="3" id="KW-1185">Reference proteome</keyword>
<gene>
    <name evidence="2" type="ORF">BDQ12DRAFT_128814</name>
</gene>
<accession>A0A5C3LFI1</accession>
<evidence type="ECO:0000256" key="1">
    <source>
        <dbReference type="SAM" id="MobiDB-lite"/>
    </source>
</evidence>
<dbReference type="EMBL" id="ML213741">
    <property type="protein sequence ID" value="TFK31510.1"/>
    <property type="molecule type" value="Genomic_DNA"/>
</dbReference>
<dbReference type="Proteomes" id="UP000308652">
    <property type="component" value="Unassembled WGS sequence"/>
</dbReference>
<feature type="region of interest" description="Disordered" evidence="1">
    <location>
        <begin position="27"/>
        <end position="68"/>
    </location>
</feature>